<dbReference type="EMBL" id="CAUOFW020000748">
    <property type="protein sequence ID" value="CAK9136298.1"/>
    <property type="molecule type" value="Genomic_DNA"/>
</dbReference>
<proteinExistence type="predicted"/>
<dbReference type="AlphaFoldDB" id="A0ABC8QUL1"/>
<sequence length="101" mass="11238">MSLFTSSLQLDFLFEWALLCSRISSLVRLLGSCIMEAAFNSRKSLLAVRLHVQLESFKVLAIREVGSALEINLITGVNQNCLLYEIFSVLREEGAEVLTAS</sequence>
<dbReference type="Proteomes" id="UP001642360">
    <property type="component" value="Unassembled WGS sequence"/>
</dbReference>
<evidence type="ECO:0000313" key="2">
    <source>
        <dbReference type="Proteomes" id="UP001642360"/>
    </source>
</evidence>
<name>A0ABC8QUL1_9AQUA</name>
<keyword evidence="2" id="KW-1185">Reference proteome</keyword>
<reference evidence="1 2" key="1">
    <citation type="submission" date="2024-02" db="EMBL/GenBank/DDBJ databases">
        <authorList>
            <person name="Vignale AGUSTIN F."/>
            <person name="Sosa J E."/>
            <person name="Modenutti C."/>
        </authorList>
    </citation>
    <scope>NUCLEOTIDE SEQUENCE [LARGE SCALE GENOMIC DNA]</scope>
</reference>
<organism evidence="1 2">
    <name type="scientific">Ilex paraguariensis</name>
    <name type="common">yerba mate</name>
    <dbReference type="NCBI Taxonomy" id="185542"/>
    <lineage>
        <taxon>Eukaryota</taxon>
        <taxon>Viridiplantae</taxon>
        <taxon>Streptophyta</taxon>
        <taxon>Embryophyta</taxon>
        <taxon>Tracheophyta</taxon>
        <taxon>Spermatophyta</taxon>
        <taxon>Magnoliopsida</taxon>
        <taxon>eudicotyledons</taxon>
        <taxon>Gunneridae</taxon>
        <taxon>Pentapetalae</taxon>
        <taxon>asterids</taxon>
        <taxon>campanulids</taxon>
        <taxon>Aquifoliales</taxon>
        <taxon>Aquifoliaceae</taxon>
        <taxon>Ilex</taxon>
    </lineage>
</organism>
<evidence type="ECO:0000313" key="1">
    <source>
        <dbReference type="EMBL" id="CAK9136298.1"/>
    </source>
</evidence>
<comment type="caution">
    <text evidence="1">The sequence shown here is derived from an EMBL/GenBank/DDBJ whole genome shotgun (WGS) entry which is preliminary data.</text>
</comment>
<protein>
    <submittedName>
        <fullName evidence="1">Uncharacterized protein</fullName>
    </submittedName>
</protein>
<accession>A0ABC8QUL1</accession>
<gene>
    <name evidence="1" type="ORF">ILEXP_LOCUS3275</name>
</gene>